<dbReference type="OMA" id="GCWSLIF"/>
<proteinExistence type="inferred from homology"/>
<evidence type="ECO:0000313" key="3">
    <source>
        <dbReference type="Ensembl" id="ENSPMRP00000018905.1"/>
    </source>
</evidence>
<evidence type="ECO:0000313" key="4">
    <source>
        <dbReference type="Proteomes" id="UP000472272"/>
    </source>
</evidence>
<reference evidence="3" key="3">
    <citation type="submission" date="2025-09" db="UniProtKB">
        <authorList>
            <consortium name="Ensembl"/>
        </authorList>
    </citation>
    <scope>IDENTIFICATION</scope>
</reference>
<name>A0A670J3X8_PODMU</name>
<sequence>MGHGLPFLHEKTFSLFLPPFPPSAQEISGYSPCCWKLALVSLGTLCSGGFLLLFLYWLPELSVKWTCRAVPLRDAWVVLLRTTVGCWSLIFKSVS</sequence>
<dbReference type="GO" id="GO:0016020">
    <property type="term" value="C:membrane"/>
    <property type="evidence" value="ECO:0007669"/>
    <property type="project" value="UniProtKB-SubCell"/>
</dbReference>
<dbReference type="GO" id="GO:0019829">
    <property type="term" value="F:ATPase-coupled monoatomic cation transmembrane transporter activity"/>
    <property type="evidence" value="ECO:0007669"/>
    <property type="project" value="UniProtKB-UniRule"/>
</dbReference>
<keyword evidence="4" id="KW-1185">Reference proteome</keyword>
<dbReference type="GeneTree" id="ENSGT00940000177426"/>
<keyword evidence="1" id="KW-1278">Translocase</keyword>
<keyword evidence="1" id="KW-0479">Metal-binding</keyword>
<comment type="caution">
    <text evidence="1">Lacks conserved residue(s) required for the propagation of feature annotation.</text>
</comment>
<dbReference type="EC" id="7.2.2.-" evidence="1"/>
<dbReference type="Ensembl" id="ENSPMRT00000020080.1">
    <property type="protein sequence ID" value="ENSPMRP00000018905.1"/>
    <property type="gene ID" value="ENSPMRG00000012357.1"/>
</dbReference>
<evidence type="ECO:0000256" key="1">
    <source>
        <dbReference type="RuleBase" id="RU362082"/>
    </source>
</evidence>
<reference evidence="3" key="2">
    <citation type="submission" date="2025-08" db="UniProtKB">
        <authorList>
            <consortium name="Ensembl"/>
        </authorList>
    </citation>
    <scope>IDENTIFICATION</scope>
</reference>
<dbReference type="GO" id="GO:0005524">
    <property type="term" value="F:ATP binding"/>
    <property type="evidence" value="ECO:0007669"/>
    <property type="project" value="UniProtKB-UniRule"/>
</dbReference>
<dbReference type="GO" id="GO:0046872">
    <property type="term" value="F:metal ion binding"/>
    <property type="evidence" value="ECO:0007669"/>
    <property type="project" value="UniProtKB-UniRule"/>
</dbReference>
<dbReference type="InterPro" id="IPR047819">
    <property type="entry name" value="P5A-ATPase_N"/>
</dbReference>
<keyword evidence="1" id="KW-0067">ATP-binding</keyword>
<comment type="subcellular location">
    <subcellularLocation>
        <location evidence="1">Membrane</location>
        <topology evidence="1">Multi-pass membrane protein</topology>
    </subcellularLocation>
</comment>
<keyword evidence="1" id="KW-0472">Membrane</keyword>
<protein>
    <recommendedName>
        <fullName evidence="1">Cation-transporting ATPase</fullName>
        <ecNumber evidence="1">7.2.2.-</ecNumber>
    </recommendedName>
</protein>
<accession>A0A670J3X8</accession>
<keyword evidence="1" id="KW-0547">Nucleotide-binding</keyword>
<dbReference type="Pfam" id="PF12409">
    <property type="entry name" value="P5-ATPase"/>
    <property type="match status" value="1"/>
</dbReference>
<dbReference type="AlphaFoldDB" id="A0A670J3X8"/>
<feature type="domain" description="P5B-type ATPase N-terminal" evidence="2">
    <location>
        <begin position="26"/>
        <end position="89"/>
    </location>
</feature>
<keyword evidence="1" id="KW-1133">Transmembrane helix</keyword>
<comment type="similarity">
    <text evidence="1">Belongs to the cation transport ATPase (P-type) (TC 3.A.3) family. Type V subfamily.</text>
</comment>
<keyword evidence="1" id="KW-0460">Magnesium</keyword>
<feature type="transmembrane region" description="Helical" evidence="1">
    <location>
        <begin position="37"/>
        <end position="58"/>
    </location>
</feature>
<comment type="catalytic activity">
    <reaction evidence="1">
        <text>ATP + H2O = ADP + phosphate + H(+)</text>
        <dbReference type="Rhea" id="RHEA:13065"/>
        <dbReference type="ChEBI" id="CHEBI:15377"/>
        <dbReference type="ChEBI" id="CHEBI:15378"/>
        <dbReference type="ChEBI" id="CHEBI:30616"/>
        <dbReference type="ChEBI" id="CHEBI:43474"/>
        <dbReference type="ChEBI" id="CHEBI:456216"/>
    </reaction>
</comment>
<organism evidence="3 4">
    <name type="scientific">Podarcis muralis</name>
    <name type="common">Wall lizard</name>
    <name type="synonym">Lacerta muralis</name>
    <dbReference type="NCBI Taxonomy" id="64176"/>
    <lineage>
        <taxon>Eukaryota</taxon>
        <taxon>Metazoa</taxon>
        <taxon>Chordata</taxon>
        <taxon>Craniata</taxon>
        <taxon>Vertebrata</taxon>
        <taxon>Euteleostomi</taxon>
        <taxon>Lepidosauria</taxon>
        <taxon>Squamata</taxon>
        <taxon>Bifurcata</taxon>
        <taxon>Unidentata</taxon>
        <taxon>Episquamata</taxon>
        <taxon>Laterata</taxon>
        <taxon>Lacertibaenia</taxon>
        <taxon>Lacertidae</taxon>
        <taxon>Podarcis</taxon>
    </lineage>
</organism>
<reference evidence="3 4" key="1">
    <citation type="journal article" date="2019" name="Proc. Natl. Acad. Sci. U.S.A.">
        <title>Regulatory changes in pterin and carotenoid genes underlie balanced color polymorphisms in the wall lizard.</title>
        <authorList>
            <person name="Andrade P."/>
            <person name="Pinho C."/>
            <person name="Perez I de Lanuza G."/>
            <person name="Afonso S."/>
            <person name="Brejcha J."/>
            <person name="Rubin C.J."/>
            <person name="Wallerman O."/>
            <person name="Pereira P."/>
            <person name="Sabatino S.J."/>
            <person name="Bellati A."/>
            <person name="Pellitteri-Rosa D."/>
            <person name="Bosakova Z."/>
            <person name="Bunikis I."/>
            <person name="Carretero M.A."/>
            <person name="Feiner N."/>
            <person name="Marsik P."/>
            <person name="Pauperio F."/>
            <person name="Salvi D."/>
            <person name="Soler L."/>
            <person name="While G.M."/>
            <person name="Uller T."/>
            <person name="Font E."/>
            <person name="Andersson L."/>
            <person name="Carneiro M."/>
        </authorList>
    </citation>
    <scope>NUCLEOTIDE SEQUENCE</scope>
</reference>
<evidence type="ECO:0000259" key="2">
    <source>
        <dbReference type="Pfam" id="PF12409"/>
    </source>
</evidence>
<dbReference type="Proteomes" id="UP000472272">
    <property type="component" value="Chromosome 13"/>
</dbReference>
<keyword evidence="1" id="KW-0812">Transmembrane</keyword>